<feature type="region of interest" description="Disordered" evidence="1">
    <location>
        <begin position="762"/>
        <end position="790"/>
    </location>
</feature>
<accession>A0A0C3AWT1</accession>
<feature type="region of interest" description="Disordered" evidence="1">
    <location>
        <begin position="533"/>
        <end position="559"/>
    </location>
</feature>
<feature type="compositionally biased region" description="Polar residues" evidence="1">
    <location>
        <begin position="95"/>
        <end position="112"/>
    </location>
</feature>
<feature type="compositionally biased region" description="Low complexity" evidence="1">
    <location>
        <begin position="893"/>
        <end position="910"/>
    </location>
</feature>
<evidence type="ECO:0000256" key="1">
    <source>
        <dbReference type="SAM" id="MobiDB-lite"/>
    </source>
</evidence>
<feature type="region of interest" description="Disordered" evidence="1">
    <location>
        <begin position="804"/>
        <end position="835"/>
    </location>
</feature>
<feature type="compositionally biased region" description="Polar residues" evidence="1">
    <location>
        <begin position="674"/>
        <end position="710"/>
    </location>
</feature>
<feature type="region of interest" description="Disordered" evidence="1">
    <location>
        <begin position="484"/>
        <end position="518"/>
    </location>
</feature>
<proteinExistence type="predicted"/>
<feature type="region of interest" description="Disordered" evidence="1">
    <location>
        <begin position="593"/>
        <end position="617"/>
    </location>
</feature>
<feature type="region of interest" description="Disordered" evidence="1">
    <location>
        <begin position="285"/>
        <end position="323"/>
    </location>
</feature>
<feature type="compositionally biased region" description="Polar residues" evidence="1">
    <location>
        <begin position="211"/>
        <end position="220"/>
    </location>
</feature>
<dbReference type="OrthoDB" id="3171191at2759"/>
<evidence type="ECO:0000313" key="2">
    <source>
        <dbReference type="EMBL" id="KIM24444.1"/>
    </source>
</evidence>
<feature type="region of interest" description="Disordered" evidence="1">
    <location>
        <begin position="889"/>
        <end position="954"/>
    </location>
</feature>
<organism evidence="2 3">
    <name type="scientific">Serendipita vermifera MAFF 305830</name>
    <dbReference type="NCBI Taxonomy" id="933852"/>
    <lineage>
        <taxon>Eukaryota</taxon>
        <taxon>Fungi</taxon>
        <taxon>Dikarya</taxon>
        <taxon>Basidiomycota</taxon>
        <taxon>Agaricomycotina</taxon>
        <taxon>Agaricomycetes</taxon>
        <taxon>Sebacinales</taxon>
        <taxon>Serendipitaceae</taxon>
        <taxon>Serendipita</taxon>
    </lineage>
</organism>
<keyword evidence="3" id="KW-1185">Reference proteome</keyword>
<sequence>MDGCVLVVEDETENELYDGKGASNESMRTTPFGHESSPSNHDTHADHLHPTRPSLDSYQSSSSPSTAPPTTPTRGGDPSLGKLCSPISHLPMSDTAPSEPTSPTLVGASNSGPVEEPQPSTPRNTYVLGASGSNGEHGRSRSEDGDSAENTNTGTLRRSNPNKRKPRPILGVSTFSTTIAAAPPFSGTITIEPSPLSPVVASPRSNRTRGDQPQTPSIPYNPSPAVGALPSASYSREELAAMEPMSPDVTLDLPTSQYLLMPESTHTVDLVSPFGTTFADVDASNASPAVNSPPEKEKGGAKLQYKPRRRVPTPKNQSSMSSSVSVIAAEPNAPGSFRLAGASPDAMVERTAASLSREQGRALESHGHGQMYWNEVDKGRRPSFGKWSFTNPESSIGKGVMKRLSRLRSNTDLKAEDARDLVKSAVEPPLPGHGHRPAFSLQETADLRGYVSDGVHNGHGRRRSSGLIGTRLSKLLPLPFQGRRQSLQQQMQQQQHQRQQQASPSAAQAELDEEEADSQAHLWATALAHTSGSVPLTRRTTRLSNAGSSSADGGHRQSTITVRSSDGWFTTLPSSSISLTHAGNGSPISATFAGAGHDLSRQNSPVALNPSRTSLSPAPALLAHHTTSDPTTPTLATLAAAGVVNRSDGTASRRHSEHQSPISVAELLKPPPSQRSSATVGYTSTPRPQSLQQPTLPEGTSPSTESQQPAVVSKADLLNGIQHGPDSVRLLDVETAAAIRRSIDFEDRVRKGENVLRRALYGSESSSGATLSSTSFGSASGAAGARGRARTGAKVAMERSSSIGSGAGIYTPPLPPATPNSTHRSGSVDRAKGAIPNGLATGGGVFLPTSAMARSPASRYINRNGSFHSGSSSGISTPFQGHDAGVAGNVRNSGMRSTSGTLSRGSSTLREGYEETFGPGRDEKGGVPGFGFGDFGTEKAGQQQSQQQPPTLARRVGRRISRIFVGKGASSIV</sequence>
<feature type="compositionally biased region" description="Polar residues" evidence="1">
    <location>
        <begin position="601"/>
        <end position="616"/>
    </location>
</feature>
<feature type="region of interest" description="Disordered" evidence="1">
    <location>
        <begin position="646"/>
        <end position="710"/>
    </location>
</feature>
<dbReference type="HOGENOM" id="CLU_305058_0_0_1"/>
<dbReference type="Proteomes" id="UP000054097">
    <property type="component" value="Unassembled WGS sequence"/>
</dbReference>
<feature type="region of interest" description="Disordered" evidence="1">
    <location>
        <begin position="1"/>
        <end position="169"/>
    </location>
</feature>
<name>A0A0C3AWT1_SERVB</name>
<gene>
    <name evidence="2" type="ORF">M408DRAFT_331800</name>
</gene>
<protein>
    <submittedName>
        <fullName evidence="2">Uncharacterized protein</fullName>
    </submittedName>
</protein>
<dbReference type="AlphaFoldDB" id="A0A0C3AWT1"/>
<reference evidence="3" key="2">
    <citation type="submission" date="2015-01" db="EMBL/GenBank/DDBJ databases">
        <title>Evolutionary Origins and Diversification of the Mycorrhizal Mutualists.</title>
        <authorList>
            <consortium name="DOE Joint Genome Institute"/>
            <consortium name="Mycorrhizal Genomics Consortium"/>
            <person name="Kohler A."/>
            <person name="Kuo A."/>
            <person name="Nagy L.G."/>
            <person name="Floudas D."/>
            <person name="Copeland A."/>
            <person name="Barry K.W."/>
            <person name="Cichocki N."/>
            <person name="Veneault-Fourrey C."/>
            <person name="LaButti K."/>
            <person name="Lindquist E.A."/>
            <person name="Lipzen A."/>
            <person name="Lundell T."/>
            <person name="Morin E."/>
            <person name="Murat C."/>
            <person name="Riley R."/>
            <person name="Ohm R."/>
            <person name="Sun H."/>
            <person name="Tunlid A."/>
            <person name="Henrissat B."/>
            <person name="Grigoriev I.V."/>
            <person name="Hibbett D.S."/>
            <person name="Martin F."/>
        </authorList>
    </citation>
    <scope>NUCLEOTIDE SEQUENCE [LARGE SCALE GENOMIC DNA]</scope>
    <source>
        <strain evidence="3">MAFF 305830</strain>
    </source>
</reference>
<dbReference type="EMBL" id="KN824324">
    <property type="protein sequence ID" value="KIM24444.1"/>
    <property type="molecule type" value="Genomic_DNA"/>
</dbReference>
<feature type="compositionally biased region" description="Low complexity" evidence="1">
    <location>
        <begin position="484"/>
        <end position="509"/>
    </location>
</feature>
<evidence type="ECO:0000313" key="3">
    <source>
        <dbReference type="Proteomes" id="UP000054097"/>
    </source>
</evidence>
<feature type="compositionally biased region" description="Polar residues" evidence="1">
    <location>
        <begin position="542"/>
        <end position="559"/>
    </location>
</feature>
<feature type="region of interest" description="Disordered" evidence="1">
    <location>
        <begin position="186"/>
        <end position="232"/>
    </location>
</feature>
<reference evidence="2 3" key="1">
    <citation type="submission" date="2014-04" db="EMBL/GenBank/DDBJ databases">
        <authorList>
            <consortium name="DOE Joint Genome Institute"/>
            <person name="Kuo A."/>
            <person name="Zuccaro A."/>
            <person name="Kohler A."/>
            <person name="Nagy L.G."/>
            <person name="Floudas D."/>
            <person name="Copeland A."/>
            <person name="Barry K.W."/>
            <person name="Cichocki N."/>
            <person name="Veneault-Fourrey C."/>
            <person name="LaButti K."/>
            <person name="Lindquist E.A."/>
            <person name="Lipzen A."/>
            <person name="Lundell T."/>
            <person name="Morin E."/>
            <person name="Murat C."/>
            <person name="Sun H."/>
            <person name="Tunlid A."/>
            <person name="Henrissat B."/>
            <person name="Grigoriev I.V."/>
            <person name="Hibbett D.S."/>
            <person name="Martin F."/>
            <person name="Nordberg H.P."/>
            <person name="Cantor M.N."/>
            <person name="Hua S.X."/>
        </authorList>
    </citation>
    <scope>NUCLEOTIDE SEQUENCE [LARGE SCALE GENOMIC DNA]</scope>
    <source>
        <strain evidence="2 3">MAFF 305830</strain>
    </source>
</reference>